<name>A0A9N8F0A9_9STRA</name>
<evidence type="ECO:0000313" key="3">
    <source>
        <dbReference type="Proteomes" id="UP001153069"/>
    </source>
</evidence>
<protein>
    <submittedName>
        <fullName evidence="2">Uncharacterized protein</fullName>
    </submittedName>
</protein>
<feature type="region of interest" description="Disordered" evidence="1">
    <location>
        <begin position="1"/>
        <end position="460"/>
    </location>
</feature>
<feature type="compositionally biased region" description="Low complexity" evidence="1">
    <location>
        <begin position="57"/>
        <end position="92"/>
    </location>
</feature>
<evidence type="ECO:0000256" key="1">
    <source>
        <dbReference type="SAM" id="MobiDB-lite"/>
    </source>
</evidence>
<feature type="compositionally biased region" description="Basic and acidic residues" evidence="1">
    <location>
        <begin position="1"/>
        <end position="10"/>
    </location>
</feature>
<proteinExistence type="predicted"/>
<feature type="compositionally biased region" description="Basic and acidic residues" evidence="1">
    <location>
        <begin position="287"/>
        <end position="299"/>
    </location>
</feature>
<accession>A0A9N8F0A9</accession>
<sequence>MKDSSNDHEQFPAFPFLSSNQHLDETNFGKPWSDNPFSPFAAPSKGASATDLDSHDGTAATVSTSGSHTTTEGETTSLGCSSSKNNHHSGSSRPRRNHNNNRKGNMGLGDNGVDSDFLGSLDEAFAKGPSKPSNSKTATTPTSSRRTRGSSPHGDKSVTSHGSQERRHTTSSNAPVRGLARQRSQKRASIAAAVSLMAVGGADKASDIADRRIPRRSKTHEDRLQAAAKMGDLNTGISLGGHAAADNSHTEPRPRRGSRNNNNSKRQEEMFYDDEIHSDEDNESYEAYDRKEDRREKRGGGRRHTKGRSDSDVDLGYGETHQHHQSGGGGRRQNRRQSSDNDPYMGGEGPQTPGGRRNRRNTDSDVELEYGDTREPARRPRLTGKGASKSFDESVGNLRARRRRASVMGANAPSEHTEKTDATGYRARAGRRRASVMGDGGGGGGEWPEASHRHEVFEKI</sequence>
<reference evidence="2" key="1">
    <citation type="submission" date="2020-06" db="EMBL/GenBank/DDBJ databases">
        <authorList>
            <consortium name="Plant Systems Biology data submission"/>
        </authorList>
    </citation>
    <scope>NUCLEOTIDE SEQUENCE</scope>
    <source>
        <strain evidence="2">D6</strain>
    </source>
</reference>
<feature type="compositionally biased region" description="Low complexity" evidence="1">
    <location>
        <begin position="135"/>
        <end position="144"/>
    </location>
</feature>
<dbReference type="EMBL" id="CAICTM010002559">
    <property type="protein sequence ID" value="CAB9529620.1"/>
    <property type="molecule type" value="Genomic_DNA"/>
</dbReference>
<dbReference type="Proteomes" id="UP001153069">
    <property type="component" value="Unassembled WGS sequence"/>
</dbReference>
<evidence type="ECO:0000313" key="2">
    <source>
        <dbReference type="EMBL" id="CAB9529620.1"/>
    </source>
</evidence>
<feature type="compositionally biased region" description="Acidic residues" evidence="1">
    <location>
        <begin position="270"/>
        <end position="286"/>
    </location>
</feature>
<keyword evidence="3" id="KW-1185">Reference proteome</keyword>
<feature type="compositionally biased region" description="Basic and acidic residues" evidence="1">
    <location>
        <begin position="153"/>
        <end position="168"/>
    </location>
</feature>
<organism evidence="2 3">
    <name type="scientific">Seminavis robusta</name>
    <dbReference type="NCBI Taxonomy" id="568900"/>
    <lineage>
        <taxon>Eukaryota</taxon>
        <taxon>Sar</taxon>
        <taxon>Stramenopiles</taxon>
        <taxon>Ochrophyta</taxon>
        <taxon>Bacillariophyta</taxon>
        <taxon>Bacillariophyceae</taxon>
        <taxon>Bacillariophycidae</taxon>
        <taxon>Naviculales</taxon>
        <taxon>Naviculaceae</taxon>
        <taxon>Seminavis</taxon>
    </lineage>
</organism>
<gene>
    <name evidence="2" type="ORF">SEMRO_2561_G331330.1</name>
</gene>
<dbReference type="AlphaFoldDB" id="A0A9N8F0A9"/>
<comment type="caution">
    <text evidence="2">The sequence shown here is derived from an EMBL/GenBank/DDBJ whole genome shotgun (WGS) entry which is preliminary data.</text>
</comment>
<feature type="compositionally biased region" description="Basic and acidic residues" evidence="1">
    <location>
        <begin position="449"/>
        <end position="460"/>
    </location>
</feature>